<comment type="caution">
    <text evidence="2">The sequence shown here is derived from an EMBL/GenBank/DDBJ whole genome shotgun (WGS) entry which is preliminary data.</text>
</comment>
<sequence length="414" mass="42657">MRPPRGSPYFPAPAVATPSAPAPAASSAPLARTARGQAVTEKLDSLHLARIPTADKKFEGKTEGRGNTRDIQTIGHAYANLAVDVTEGKKELLHLIDGVPYTPPHFLDANNIASATMARHNALASSVKGLEARTTSGISLAQDRLEGLELSVTQMTAQLGEVLHAVKGLIQRPPPPSSVQQEMDALRAIVLAGYNTAQAKRPRSPSPDARTVRARVDDPAAAAVYAPAAAPPAPAPAPVAAVPPAPTPLFSSAPLAYAPPPAPPAPAPAPAPVPVALAPLPVAAAPIPVAPGAPAPAPAPAYVALPTPVAAVATIAPAPTQSLPPAPPPHNPACEARLGRCTWGRNITGESSTVIKTVVPAARSILRNYRARRGPDQYTIIACFETPEIATWFISAFNAARVAPYESVYASPNV</sequence>
<evidence type="ECO:0000256" key="1">
    <source>
        <dbReference type="SAM" id="MobiDB-lite"/>
    </source>
</evidence>
<name>A0AAW0DR01_9AGAR</name>
<reference evidence="2 3" key="1">
    <citation type="journal article" date="2024" name="J Genomics">
        <title>Draft genome sequencing and assembly of Favolaschia claudopus CIRM-BRFM 2984 isolated from oak limbs.</title>
        <authorList>
            <person name="Navarro D."/>
            <person name="Drula E."/>
            <person name="Chaduli D."/>
            <person name="Cazenave R."/>
            <person name="Ahrendt S."/>
            <person name="Wang J."/>
            <person name="Lipzen A."/>
            <person name="Daum C."/>
            <person name="Barry K."/>
            <person name="Grigoriev I.V."/>
            <person name="Favel A."/>
            <person name="Rosso M.N."/>
            <person name="Martin F."/>
        </authorList>
    </citation>
    <scope>NUCLEOTIDE SEQUENCE [LARGE SCALE GENOMIC DNA]</scope>
    <source>
        <strain evidence="2 3">CIRM-BRFM 2984</strain>
    </source>
</reference>
<accession>A0AAW0DR01</accession>
<dbReference type="AlphaFoldDB" id="A0AAW0DR01"/>
<dbReference type="EMBL" id="JAWWNJ010000006">
    <property type="protein sequence ID" value="KAK7053854.1"/>
    <property type="molecule type" value="Genomic_DNA"/>
</dbReference>
<protein>
    <submittedName>
        <fullName evidence="2">Uncharacterized protein</fullName>
    </submittedName>
</protein>
<gene>
    <name evidence="2" type="ORF">R3P38DRAFT_3171187</name>
</gene>
<dbReference type="Proteomes" id="UP001362999">
    <property type="component" value="Unassembled WGS sequence"/>
</dbReference>
<evidence type="ECO:0000313" key="3">
    <source>
        <dbReference type="Proteomes" id="UP001362999"/>
    </source>
</evidence>
<proteinExistence type="predicted"/>
<keyword evidence="3" id="KW-1185">Reference proteome</keyword>
<feature type="region of interest" description="Disordered" evidence="1">
    <location>
        <begin position="1"/>
        <end position="36"/>
    </location>
</feature>
<evidence type="ECO:0000313" key="2">
    <source>
        <dbReference type="EMBL" id="KAK7053854.1"/>
    </source>
</evidence>
<organism evidence="2 3">
    <name type="scientific">Favolaschia claudopus</name>
    <dbReference type="NCBI Taxonomy" id="2862362"/>
    <lineage>
        <taxon>Eukaryota</taxon>
        <taxon>Fungi</taxon>
        <taxon>Dikarya</taxon>
        <taxon>Basidiomycota</taxon>
        <taxon>Agaricomycotina</taxon>
        <taxon>Agaricomycetes</taxon>
        <taxon>Agaricomycetidae</taxon>
        <taxon>Agaricales</taxon>
        <taxon>Marasmiineae</taxon>
        <taxon>Mycenaceae</taxon>
        <taxon>Favolaschia</taxon>
    </lineage>
</organism>
<feature type="compositionally biased region" description="Low complexity" evidence="1">
    <location>
        <begin position="12"/>
        <end position="35"/>
    </location>
</feature>